<sequence length="76" mass="8411">MQWSLRAERDRRAPELCTNDLAIYDSIIAVCDQSTIIALLTKIGSCGLSLTVETGPTVNVLLEDLFRAIKRNFRGG</sequence>
<evidence type="ECO:0000313" key="2">
    <source>
        <dbReference type="Proteomes" id="UP000324222"/>
    </source>
</evidence>
<proteinExistence type="predicted"/>
<keyword evidence="2" id="KW-1185">Reference proteome</keyword>
<organism evidence="1 2">
    <name type="scientific">Portunus trituberculatus</name>
    <name type="common">Swimming crab</name>
    <name type="synonym">Neptunus trituberculatus</name>
    <dbReference type="NCBI Taxonomy" id="210409"/>
    <lineage>
        <taxon>Eukaryota</taxon>
        <taxon>Metazoa</taxon>
        <taxon>Ecdysozoa</taxon>
        <taxon>Arthropoda</taxon>
        <taxon>Crustacea</taxon>
        <taxon>Multicrustacea</taxon>
        <taxon>Malacostraca</taxon>
        <taxon>Eumalacostraca</taxon>
        <taxon>Eucarida</taxon>
        <taxon>Decapoda</taxon>
        <taxon>Pleocyemata</taxon>
        <taxon>Brachyura</taxon>
        <taxon>Eubrachyura</taxon>
        <taxon>Portunoidea</taxon>
        <taxon>Portunidae</taxon>
        <taxon>Portuninae</taxon>
        <taxon>Portunus</taxon>
    </lineage>
</organism>
<name>A0A5B7IX66_PORTR</name>
<dbReference type="AlphaFoldDB" id="A0A5B7IX66"/>
<protein>
    <submittedName>
        <fullName evidence="1">Uncharacterized protein</fullName>
    </submittedName>
</protein>
<dbReference type="Proteomes" id="UP000324222">
    <property type="component" value="Unassembled WGS sequence"/>
</dbReference>
<evidence type="ECO:0000313" key="1">
    <source>
        <dbReference type="EMBL" id="MPC87085.1"/>
    </source>
</evidence>
<dbReference type="EMBL" id="VSRR010073465">
    <property type="protein sequence ID" value="MPC87085.1"/>
    <property type="molecule type" value="Genomic_DNA"/>
</dbReference>
<comment type="caution">
    <text evidence="1">The sequence shown here is derived from an EMBL/GenBank/DDBJ whole genome shotgun (WGS) entry which is preliminary data.</text>
</comment>
<reference evidence="1 2" key="1">
    <citation type="submission" date="2019-05" db="EMBL/GenBank/DDBJ databases">
        <title>Another draft genome of Portunus trituberculatus and its Hox gene families provides insights of decapod evolution.</title>
        <authorList>
            <person name="Jeong J.-H."/>
            <person name="Song I."/>
            <person name="Kim S."/>
            <person name="Choi T."/>
            <person name="Kim D."/>
            <person name="Ryu S."/>
            <person name="Kim W."/>
        </authorList>
    </citation>
    <scope>NUCLEOTIDE SEQUENCE [LARGE SCALE GENOMIC DNA]</scope>
    <source>
        <tissue evidence="1">Muscle</tissue>
    </source>
</reference>
<accession>A0A5B7IX66</accession>
<gene>
    <name evidence="1" type="ORF">E2C01_081936</name>
</gene>